<protein>
    <submittedName>
        <fullName evidence="3">Uncharacterized protein</fullName>
    </submittedName>
</protein>
<organism evidence="3 4">
    <name type="scientific">Olpidium bornovanus</name>
    <dbReference type="NCBI Taxonomy" id="278681"/>
    <lineage>
        <taxon>Eukaryota</taxon>
        <taxon>Fungi</taxon>
        <taxon>Fungi incertae sedis</taxon>
        <taxon>Olpidiomycota</taxon>
        <taxon>Olpidiomycotina</taxon>
        <taxon>Olpidiomycetes</taxon>
        <taxon>Olpidiales</taxon>
        <taxon>Olpidiaceae</taxon>
        <taxon>Olpidium</taxon>
    </lineage>
</organism>
<dbReference type="OrthoDB" id="10263032at2759"/>
<proteinExistence type="predicted"/>
<dbReference type="Gene3D" id="1.25.40.1040">
    <property type="match status" value="1"/>
</dbReference>
<evidence type="ECO:0000313" key="3">
    <source>
        <dbReference type="EMBL" id="KAG5456262.1"/>
    </source>
</evidence>
<name>A0A8H8DFT3_9FUNG</name>
<keyword evidence="4" id="KW-1185">Reference proteome</keyword>
<dbReference type="PANTHER" id="PTHR22767">
    <property type="entry name" value="N-TERMINAL ACETYLTRANSFERASE-RELATED"/>
    <property type="match status" value="1"/>
</dbReference>
<dbReference type="PANTHER" id="PTHR22767:SF2">
    <property type="entry name" value="N(ALPHA)-ACETYLTRANSFERASE 15_16, ISOFORM A"/>
    <property type="match status" value="1"/>
</dbReference>
<evidence type="ECO:0000256" key="2">
    <source>
        <dbReference type="ARBA" id="ARBA00022803"/>
    </source>
</evidence>
<sequence>MTSRDLRSLHPSQQNQQILRDYSLLQMQMRQYEGLAVRRRCLILFAYLLRSWLSLTARAAFYSTGHSPRATQVQVEFPYLLDGICDLFAPSEGVRGRGERSESFGKRHEGVRIRGRPCGRGEDDWYSILRLPRFVMGRQRWNESVSQLSYEYSEMLLYKNMIIEESGDTERALSHLDEIEFKVCDKIALKERRGKSRRWL</sequence>
<accession>A0A8H8DFT3</accession>
<reference evidence="3 4" key="1">
    <citation type="journal article" name="Sci. Rep.">
        <title>Genome-scale phylogenetic analyses confirm Olpidium as the closest living zoosporic fungus to the non-flagellated, terrestrial fungi.</title>
        <authorList>
            <person name="Chang Y."/>
            <person name="Rochon D."/>
            <person name="Sekimoto S."/>
            <person name="Wang Y."/>
            <person name="Chovatia M."/>
            <person name="Sandor L."/>
            <person name="Salamov A."/>
            <person name="Grigoriev I.V."/>
            <person name="Stajich J.E."/>
            <person name="Spatafora J.W."/>
        </authorList>
    </citation>
    <scope>NUCLEOTIDE SEQUENCE [LARGE SCALE GENOMIC DNA]</scope>
    <source>
        <strain evidence="3">S191</strain>
    </source>
</reference>
<dbReference type="AlphaFoldDB" id="A0A8H8DFT3"/>
<dbReference type="GO" id="GO:0031415">
    <property type="term" value="C:NatA complex"/>
    <property type="evidence" value="ECO:0007669"/>
    <property type="project" value="TreeGrafter"/>
</dbReference>
<gene>
    <name evidence="3" type="ORF">BJ554DRAFT_4043</name>
</gene>
<keyword evidence="1" id="KW-0677">Repeat</keyword>
<evidence type="ECO:0000313" key="4">
    <source>
        <dbReference type="Proteomes" id="UP000673691"/>
    </source>
</evidence>
<dbReference type="Pfam" id="PF12569">
    <property type="entry name" value="NatA_aux_su"/>
    <property type="match status" value="1"/>
</dbReference>
<evidence type="ECO:0000256" key="1">
    <source>
        <dbReference type="ARBA" id="ARBA00022737"/>
    </source>
</evidence>
<comment type="caution">
    <text evidence="3">The sequence shown here is derived from an EMBL/GenBank/DDBJ whole genome shotgun (WGS) entry which is preliminary data.</text>
</comment>
<keyword evidence="2" id="KW-0802">TPR repeat</keyword>
<dbReference type="Proteomes" id="UP000673691">
    <property type="component" value="Unassembled WGS sequence"/>
</dbReference>
<dbReference type="EMBL" id="JAEFCI010012017">
    <property type="protein sequence ID" value="KAG5456262.1"/>
    <property type="molecule type" value="Genomic_DNA"/>
</dbReference>
<dbReference type="InterPro" id="IPR021183">
    <property type="entry name" value="NatA_aux_su"/>
</dbReference>